<dbReference type="Proteomes" id="UP000287247">
    <property type="component" value="Unassembled WGS sequence"/>
</dbReference>
<dbReference type="PANTHER" id="PTHR33542:SF3">
    <property type="entry name" value="SIROHYDROCHLORIN FERROCHELATASE, CHLOROPLASTIC"/>
    <property type="match status" value="1"/>
</dbReference>
<dbReference type="Pfam" id="PF01903">
    <property type="entry name" value="CbiX"/>
    <property type="match status" value="2"/>
</dbReference>
<keyword evidence="4" id="KW-1185">Reference proteome</keyword>
<dbReference type="GO" id="GO:0046872">
    <property type="term" value="F:metal ion binding"/>
    <property type="evidence" value="ECO:0007669"/>
    <property type="project" value="UniProtKB-KW"/>
</dbReference>
<gene>
    <name evidence="3" type="ORF">AsFPU1_1068</name>
</gene>
<dbReference type="InterPro" id="IPR050963">
    <property type="entry name" value="Sirohydro_Cobaltochel/CbiX"/>
</dbReference>
<name>A0A401IEN4_APHSA</name>
<dbReference type="GO" id="GO:0016829">
    <property type="term" value="F:lyase activity"/>
    <property type="evidence" value="ECO:0007669"/>
    <property type="project" value="UniProtKB-KW"/>
</dbReference>
<evidence type="ECO:0000313" key="3">
    <source>
        <dbReference type="EMBL" id="GBF79669.1"/>
    </source>
</evidence>
<protein>
    <submittedName>
        <fullName evidence="3">Cobalamin biosynthesis protein</fullName>
    </submittedName>
</protein>
<dbReference type="SUPFAM" id="SSF53800">
    <property type="entry name" value="Chelatase"/>
    <property type="match status" value="2"/>
</dbReference>
<keyword evidence="1" id="KW-0479">Metal-binding</keyword>
<sequence>MTLTSAYLLVSHGSRDPRPQMALERLAYLLKQQLSVRLGGMIYLELEKNYNKTAVLTPLSPILVETASLELTSVPLNIKIQQVAQQVNTRGQKNLKIIPLFLLPGVHVTEDIPKEIAIAQQVLGHTCTLELCPYLGSNRGLTELIARQFPSQTQEGKIILAHGSRYPGGNEPVKAMAISLNAVAAYWSVAPSLAQQITILAQQGKERITIVPYFLFPGGIIRAIAQQIEQLQTTLPQVQLQLAHPLGATPELAQLIIDRL</sequence>
<dbReference type="Gene3D" id="3.40.50.1400">
    <property type="match status" value="2"/>
</dbReference>
<dbReference type="EMBL" id="BDQK01000003">
    <property type="protein sequence ID" value="GBF79669.1"/>
    <property type="molecule type" value="Genomic_DNA"/>
</dbReference>
<evidence type="ECO:0000313" key="4">
    <source>
        <dbReference type="Proteomes" id="UP000287247"/>
    </source>
</evidence>
<accession>A0A401IEN4</accession>
<dbReference type="AlphaFoldDB" id="A0A401IEN4"/>
<dbReference type="InterPro" id="IPR002762">
    <property type="entry name" value="CbiX-like"/>
</dbReference>
<dbReference type="PANTHER" id="PTHR33542">
    <property type="entry name" value="SIROHYDROCHLORIN FERROCHELATASE, CHLOROPLASTIC"/>
    <property type="match status" value="1"/>
</dbReference>
<organism evidence="3 4">
    <name type="scientific">Aphanothece sacrum FPU1</name>
    <dbReference type="NCBI Taxonomy" id="1920663"/>
    <lineage>
        <taxon>Bacteria</taxon>
        <taxon>Bacillati</taxon>
        <taxon>Cyanobacteriota</taxon>
        <taxon>Cyanophyceae</taxon>
        <taxon>Oscillatoriophycideae</taxon>
        <taxon>Chroococcales</taxon>
        <taxon>Aphanothecaceae</taxon>
        <taxon>Aphanothece</taxon>
    </lineage>
</organism>
<evidence type="ECO:0000256" key="1">
    <source>
        <dbReference type="ARBA" id="ARBA00022723"/>
    </source>
</evidence>
<proteinExistence type="predicted"/>
<keyword evidence="2" id="KW-0456">Lyase</keyword>
<evidence type="ECO:0000256" key="2">
    <source>
        <dbReference type="ARBA" id="ARBA00023239"/>
    </source>
</evidence>
<dbReference type="CDD" id="cd03416">
    <property type="entry name" value="CbiX_SirB_N"/>
    <property type="match status" value="1"/>
</dbReference>
<comment type="caution">
    <text evidence="3">The sequence shown here is derived from an EMBL/GenBank/DDBJ whole genome shotgun (WGS) entry which is preliminary data.</text>
</comment>
<reference evidence="4" key="1">
    <citation type="submission" date="2017-05" db="EMBL/GenBank/DDBJ databases">
        <title>Physiological properties and genetic analysis related to exopolysaccharide production of fresh-water unicellular cyanobacterium Aphanothece sacrum, Suizenji Nori, that has been cultured as a food source in Japan.</title>
        <authorList>
            <person name="Kanesaki Y."/>
            <person name="Yoshikawa S."/>
            <person name="Ohki K."/>
        </authorList>
    </citation>
    <scope>NUCLEOTIDE SEQUENCE [LARGE SCALE GENOMIC DNA]</scope>
    <source>
        <strain evidence="4">FPU1</strain>
    </source>
</reference>